<accession>A0A8S0PNZ9</accession>
<keyword evidence="3" id="KW-1185">Reference proteome</keyword>
<feature type="region of interest" description="Disordered" evidence="1">
    <location>
        <begin position="1"/>
        <end position="53"/>
    </location>
</feature>
<evidence type="ECO:0000313" key="3">
    <source>
        <dbReference type="Proteomes" id="UP000594638"/>
    </source>
</evidence>
<comment type="caution">
    <text evidence="2">The sequence shown here is derived from an EMBL/GenBank/DDBJ whole genome shotgun (WGS) entry which is preliminary data.</text>
</comment>
<dbReference type="Proteomes" id="UP000594638">
    <property type="component" value="Unassembled WGS sequence"/>
</dbReference>
<reference evidence="2 3" key="1">
    <citation type="submission" date="2019-12" db="EMBL/GenBank/DDBJ databases">
        <authorList>
            <person name="Alioto T."/>
            <person name="Alioto T."/>
            <person name="Gomez Garrido J."/>
        </authorList>
    </citation>
    <scope>NUCLEOTIDE SEQUENCE [LARGE SCALE GENOMIC DNA]</scope>
</reference>
<sequence>TTRTRGRRLLDCSSRPLPSAKCHEEEVRSWRLDSGEQEKPEAAGAQKNEEGVQ</sequence>
<protein>
    <submittedName>
        <fullName evidence="2">Uncharacterized protein</fullName>
    </submittedName>
</protein>
<dbReference type="EMBL" id="CACTIH010000174">
    <property type="protein sequence ID" value="CAA2956101.1"/>
    <property type="molecule type" value="Genomic_DNA"/>
</dbReference>
<feature type="non-terminal residue" evidence="2">
    <location>
        <position position="1"/>
    </location>
</feature>
<dbReference type="AlphaFoldDB" id="A0A8S0PNZ9"/>
<evidence type="ECO:0000256" key="1">
    <source>
        <dbReference type="SAM" id="MobiDB-lite"/>
    </source>
</evidence>
<organism evidence="2 3">
    <name type="scientific">Olea europaea subsp. europaea</name>
    <dbReference type="NCBI Taxonomy" id="158383"/>
    <lineage>
        <taxon>Eukaryota</taxon>
        <taxon>Viridiplantae</taxon>
        <taxon>Streptophyta</taxon>
        <taxon>Embryophyta</taxon>
        <taxon>Tracheophyta</taxon>
        <taxon>Spermatophyta</taxon>
        <taxon>Magnoliopsida</taxon>
        <taxon>eudicotyledons</taxon>
        <taxon>Gunneridae</taxon>
        <taxon>Pentapetalae</taxon>
        <taxon>asterids</taxon>
        <taxon>lamiids</taxon>
        <taxon>Lamiales</taxon>
        <taxon>Oleaceae</taxon>
        <taxon>Oleeae</taxon>
        <taxon>Olea</taxon>
    </lineage>
</organism>
<gene>
    <name evidence="2" type="ORF">OLEA9_A069137</name>
</gene>
<proteinExistence type="predicted"/>
<name>A0A8S0PNZ9_OLEEU</name>
<dbReference type="Gramene" id="OE9A069137T1">
    <property type="protein sequence ID" value="OE9A069137C1"/>
    <property type="gene ID" value="OE9A069137"/>
</dbReference>
<evidence type="ECO:0000313" key="2">
    <source>
        <dbReference type="EMBL" id="CAA2956101.1"/>
    </source>
</evidence>
<feature type="compositionally biased region" description="Basic and acidic residues" evidence="1">
    <location>
        <begin position="21"/>
        <end position="53"/>
    </location>
</feature>